<dbReference type="AlphaFoldDB" id="A0A0J8RRX0"/>
<name>A0A0J8RRX0_COCIT</name>
<protein>
    <submittedName>
        <fullName evidence="1">Uncharacterized protein</fullName>
    </submittedName>
</protein>
<dbReference type="VEuPathDB" id="FungiDB:CIHG_05935"/>
<reference evidence="2" key="1">
    <citation type="journal article" date="2010" name="Genome Res.">
        <title>Population genomic sequencing of Coccidioides fungi reveals recent hybridization and transposon control.</title>
        <authorList>
            <person name="Neafsey D.E."/>
            <person name="Barker B.M."/>
            <person name="Sharpton T.J."/>
            <person name="Stajich J.E."/>
            <person name="Park D.J."/>
            <person name="Whiston E."/>
            <person name="Hung C.-Y."/>
            <person name="McMahan C."/>
            <person name="White J."/>
            <person name="Sykes S."/>
            <person name="Heiman D."/>
            <person name="Young S."/>
            <person name="Zeng Q."/>
            <person name="Abouelleil A."/>
            <person name="Aftuck L."/>
            <person name="Bessette D."/>
            <person name="Brown A."/>
            <person name="FitzGerald M."/>
            <person name="Lui A."/>
            <person name="Macdonald J.P."/>
            <person name="Priest M."/>
            <person name="Orbach M.J."/>
            <person name="Galgiani J.N."/>
            <person name="Kirkland T.N."/>
            <person name="Cole G.T."/>
            <person name="Birren B.W."/>
            <person name="Henn M.R."/>
            <person name="Taylor J.W."/>
            <person name="Rounsley S.D."/>
        </authorList>
    </citation>
    <scope>NUCLEOTIDE SEQUENCE [LARGE SCALE GENOMIC DNA]</scope>
    <source>
        <strain evidence="2">H538.4</strain>
    </source>
</reference>
<evidence type="ECO:0000313" key="1">
    <source>
        <dbReference type="EMBL" id="KMU87542.1"/>
    </source>
</evidence>
<accession>A0A0J8RRX0</accession>
<gene>
    <name evidence="1" type="ORF">CIHG_05935</name>
</gene>
<evidence type="ECO:0000313" key="2">
    <source>
        <dbReference type="Proteomes" id="UP000054563"/>
    </source>
</evidence>
<organism evidence="1 2">
    <name type="scientific">Coccidioides immitis H538.4</name>
    <dbReference type="NCBI Taxonomy" id="396776"/>
    <lineage>
        <taxon>Eukaryota</taxon>
        <taxon>Fungi</taxon>
        <taxon>Dikarya</taxon>
        <taxon>Ascomycota</taxon>
        <taxon>Pezizomycotina</taxon>
        <taxon>Eurotiomycetes</taxon>
        <taxon>Eurotiomycetidae</taxon>
        <taxon>Onygenales</taxon>
        <taxon>Onygenaceae</taxon>
        <taxon>Coccidioides</taxon>
    </lineage>
</organism>
<sequence length="207" mass="22671">MDMKNGVISRHGALGDRAMVLVPFAEGIEPACIRRSSNTLCIGVHSKQAQLIAFRYTEYSVLDVHTRKIARRLLLPFLGPPPLRSHAADPICNRMQIRDTIVNVLAEFGGFTGNIRTALLFRCCKGKSVPVHQWSNNELACKGGVSEGSWTLFSPPRSSMQTVLEDQPSHDYEALASSATTGFGTEELHSSGCMKELAGRRLENGKS</sequence>
<dbReference type="EMBL" id="DS016999">
    <property type="protein sequence ID" value="KMU87542.1"/>
    <property type="molecule type" value="Genomic_DNA"/>
</dbReference>
<dbReference type="Proteomes" id="UP000054563">
    <property type="component" value="Unassembled WGS sequence"/>
</dbReference>
<proteinExistence type="predicted"/>